<dbReference type="AlphaFoldDB" id="Q0V3M1"/>
<dbReference type="GeneID" id="5968629"/>
<dbReference type="InParanoid" id="Q0V3M1"/>
<evidence type="ECO:0000313" key="2">
    <source>
        <dbReference type="Proteomes" id="UP000001055"/>
    </source>
</evidence>
<dbReference type="EMBL" id="CH445326">
    <property type="protein sequence ID" value="EAT91042.1"/>
    <property type="molecule type" value="Genomic_DNA"/>
</dbReference>
<organism evidence="1 2">
    <name type="scientific">Phaeosphaeria nodorum (strain SN15 / ATCC MYA-4574 / FGSC 10173)</name>
    <name type="common">Glume blotch fungus</name>
    <name type="synonym">Parastagonospora nodorum</name>
    <dbReference type="NCBI Taxonomy" id="321614"/>
    <lineage>
        <taxon>Eukaryota</taxon>
        <taxon>Fungi</taxon>
        <taxon>Dikarya</taxon>
        <taxon>Ascomycota</taxon>
        <taxon>Pezizomycotina</taxon>
        <taxon>Dothideomycetes</taxon>
        <taxon>Pleosporomycetidae</taxon>
        <taxon>Pleosporales</taxon>
        <taxon>Pleosporineae</taxon>
        <taxon>Phaeosphaeriaceae</taxon>
        <taxon>Parastagonospora</taxon>
    </lineage>
</organism>
<dbReference type="KEGG" id="pno:SNOG_01393"/>
<proteinExistence type="predicted"/>
<name>Q0V3M1_PHANO</name>
<accession>Q0V3M1</accession>
<dbReference type="Proteomes" id="UP000001055">
    <property type="component" value="Unassembled WGS sequence"/>
</dbReference>
<evidence type="ECO:0000313" key="1">
    <source>
        <dbReference type="EMBL" id="EAT91042.1"/>
    </source>
</evidence>
<dbReference type="RefSeq" id="XP_001792034.1">
    <property type="nucleotide sequence ID" value="XM_001791982.1"/>
</dbReference>
<sequence length="34" mass="3999">MAERTGYAWKPSPANILTRNFELKRNIFGRSFPE</sequence>
<protein>
    <submittedName>
        <fullName evidence="1">Uncharacterized protein</fullName>
    </submittedName>
</protein>
<reference evidence="2" key="1">
    <citation type="journal article" date="2007" name="Plant Cell">
        <title>Dothideomycete-plant interactions illuminated by genome sequencing and EST analysis of the wheat pathogen Stagonospora nodorum.</title>
        <authorList>
            <person name="Hane J.K."/>
            <person name="Lowe R.G."/>
            <person name="Solomon P.S."/>
            <person name="Tan K.C."/>
            <person name="Schoch C.L."/>
            <person name="Spatafora J.W."/>
            <person name="Crous P.W."/>
            <person name="Kodira C."/>
            <person name="Birren B.W."/>
            <person name="Galagan J.E."/>
            <person name="Torriani S.F."/>
            <person name="McDonald B.A."/>
            <person name="Oliver R.P."/>
        </authorList>
    </citation>
    <scope>NUCLEOTIDE SEQUENCE [LARGE SCALE GENOMIC DNA]</scope>
    <source>
        <strain evidence="2">SN15 / ATCC MYA-4574 / FGSC 10173</strain>
    </source>
</reference>
<gene>
    <name evidence="1" type="ORF">SNOG_01393</name>
</gene>